<dbReference type="PROSITE" id="PS51123">
    <property type="entry name" value="OMPA_2"/>
    <property type="match status" value="1"/>
</dbReference>
<dbReference type="PANTHER" id="PTHR30329:SF20">
    <property type="entry name" value="EXPORTED PROTEIN"/>
    <property type="match status" value="1"/>
</dbReference>
<dbReference type="PANTHER" id="PTHR30329">
    <property type="entry name" value="STATOR ELEMENT OF FLAGELLAR MOTOR COMPLEX"/>
    <property type="match status" value="1"/>
</dbReference>
<evidence type="ECO:0000256" key="2">
    <source>
        <dbReference type="ARBA" id="ARBA00023136"/>
    </source>
</evidence>
<feature type="domain" description="OmpA-like" evidence="5">
    <location>
        <begin position="143"/>
        <end position="260"/>
    </location>
</feature>
<dbReference type="InterPro" id="IPR025511">
    <property type="entry name" value="DUF4398"/>
</dbReference>
<dbReference type="Gene3D" id="3.30.1330.60">
    <property type="entry name" value="OmpA-like domain"/>
    <property type="match status" value="1"/>
</dbReference>
<accession>A0ABR5YXV5</accession>
<dbReference type="Proteomes" id="UP000786387">
    <property type="component" value="Unassembled WGS sequence"/>
</dbReference>
<sequence length="267" mass="29547">MKRFGCGWLVFIGLSIGGCASQSQGPALDDALAAYTRVKTDPDVLRSAPKDVVRAGETLARAERFSSYLGSGEDVAHYAYLSQRYSDIATQHSELEKAQQRIALLERERDRLRLALREGRMLSSQQENRWVEDQMMSLAASETDRGLVMTLGDVLFETASATLSPSANRTLLKLAQFLQINQRRNVRIEGYSDSLGSAEQNLALSKARAQAVGDLLVDLGIEARRIEVVAYGERYPIAENASAQGRAQNRRVEILFSDDQGRIAPPR</sequence>
<dbReference type="InterPro" id="IPR006664">
    <property type="entry name" value="OMP_bac"/>
</dbReference>
<dbReference type="CDD" id="cd07185">
    <property type="entry name" value="OmpA_C-like"/>
    <property type="match status" value="1"/>
</dbReference>
<dbReference type="Pfam" id="PF14346">
    <property type="entry name" value="DUF4398"/>
    <property type="match status" value="1"/>
</dbReference>
<dbReference type="InterPro" id="IPR036737">
    <property type="entry name" value="OmpA-like_sf"/>
</dbReference>
<dbReference type="PROSITE" id="PS51257">
    <property type="entry name" value="PROKAR_LIPOPROTEIN"/>
    <property type="match status" value="1"/>
</dbReference>
<dbReference type="InterPro" id="IPR050330">
    <property type="entry name" value="Bact_OuterMem_StrucFunc"/>
</dbReference>
<evidence type="ECO:0000256" key="3">
    <source>
        <dbReference type="PROSITE-ProRule" id="PRU00473"/>
    </source>
</evidence>
<dbReference type="SUPFAM" id="SSF103088">
    <property type="entry name" value="OmpA-like"/>
    <property type="match status" value="1"/>
</dbReference>
<dbReference type="InterPro" id="IPR006665">
    <property type="entry name" value="OmpA-like"/>
</dbReference>
<dbReference type="Pfam" id="PF00691">
    <property type="entry name" value="OmpA"/>
    <property type="match status" value="1"/>
</dbReference>
<evidence type="ECO:0000313" key="7">
    <source>
        <dbReference type="Proteomes" id="UP000786387"/>
    </source>
</evidence>
<keyword evidence="7" id="KW-1185">Reference proteome</keyword>
<evidence type="ECO:0000313" key="6">
    <source>
        <dbReference type="EMBL" id="MBA1272782.1"/>
    </source>
</evidence>
<keyword evidence="2 3" id="KW-0472">Membrane</keyword>
<dbReference type="PRINTS" id="PR01021">
    <property type="entry name" value="OMPADOMAIN"/>
</dbReference>
<comment type="subcellular location">
    <subcellularLocation>
        <location evidence="1">Cell outer membrane</location>
    </subcellularLocation>
</comment>
<dbReference type="RefSeq" id="WP_181069723.1">
    <property type="nucleotide sequence ID" value="NZ_JAAMRF010000002.1"/>
</dbReference>
<gene>
    <name evidence="6" type="ORF">G7026_05405</name>
</gene>
<keyword evidence="4" id="KW-0175">Coiled coil</keyword>
<dbReference type="EMBL" id="JAAMRF010000002">
    <property type="protein sequence ID" value="MBA1272782.1"/>
    <property type="molecule type" value="Genomic_DNA"/>
</dbReference>
<evidence type="ECO:0000259" key="5">
    <source>
        <dbReference type="PROSITE" id="PS51123"/>
    </source>
</evidence>
<organism evidence="6 7">
    <name type="scientific">Stutzerimonas azotifigens</name>
    <dbReference type="NCBI Taxonomy" id="291995"/>
    <lineage>
        <taxon>Bacteria</taxon>
        <taxon>Pseudomonadati</taxon>
        <taxon>Pseudomonadota</taxon>
        <taxon>Gammaproteobacteria</taxon>
        <taxon>Pseudomonadales</taxon>
        <taxon>Pseudomonadaceae</taxon>
        <taxon>Stutzerimonas</taxon>
    </lineage>
</organism>
<feature type="coiled-coil region" evidence="4">
    <location>
        <begin position="88"/>
        <end position="115"/>
    </location>
</feature>
<proteinExistence type="predicted"/>
<evidence type="ECO:0000256" key="4">
    <source>
        <dbReference type="SAM" id="Coils"/>
    </source>
</evidence>
<evidence type="ECO:0000256" key="1">
    <source>
        <dbReference type="ARBA" id="ARBA00004442"/>
    </source>
</evidence>
<name>A0ABR5YXV5_9GAMM</name>
<reference evidence="6 7" key="1">
    <citation type="submission" date="2020-02" db="EMBL/GenBank/DDBJ databases">
        <title>Synteny-based analysis reveals conserved mechanism for high triclosan tolerance in Pseudomonas, as well as instances of horizontal transfer.</title>
        <authorList>
            <person name="Mcfarland A.G."/>
            <person name="Bertucci H.K."/>
            <person name="Litmann E."/>
            <person name="Shen J."/>
            <person name="Huttenhower C."/>
            <person name="Hartmann E.M."/>
        </authorList>
    </citation>
    <scope>NUCLEOTIDE SEQUENCE [LARGE SCALE GENOMIC DNA]</scope>
    <source>
        <strain evidence="6 7">115A1</strain>
    </source>
</reference>
<comment type="caution">
    <text evidence="6">The sequence shown here is derived from an EMBL/GenBank/DDBJ whole genome shotgun (WGS) entry which is preliminary data.</text>
</comment>
<protein>
    <submittedName>
        <fullName evidence="6">OmpA family protein</fullName>
    </submittedName>
</protein>